<dbReference type="AlphaFoldDB" id="A0AAN7P1I8"/>
<comment type="caution">
    <text evidence="3">The sequence shown here is derived from an EMBL/GenBank/DDBJ whole genome shotgun (WGS) entry which is preliminary data.</text>
</comment>
<dbReference type="EMBL" id="JARPUR010000007">
    <property type="protein sequence ID" value="KAK4873203.1"/>
    <property type="molecule type" value="Genomic_DNA"/>
</dbReference>
<protein>
    <recommendedName>
        <fullName evidence="2">Antistasin-like domain-containing protein</fullName>
    </recommendedName>
</protein>
<dbReference type="PANTHER" id="PTHR46439">
    <property type="entry name" value="CYSTEINE-RICH MOTOR NEURON 1 PROTEIN"/>
    <property type="match status" value="1"/>
</dbReference>
<evidence type="ECO:0000259" key="2">
    <source>
        <dbReference type="PROSITE" id="PS51252"/>
    </source>
</evidence>
<organism evidence="3 4">
    <name type="scientific">Aquatica leii</name>
    <dbReference type="NCBI Taxonomy" id="1421715"/>
    <lineage>
        <taxon>Eukaryota</taxon>
        <taxon>Metazoa</taxon>
        <taxon>Ecdysozoa</taxon>
        <taxon>Arthropoda</taxon>
        <taxon>Hexapoda</taxon>
        <taxon>Insecta</taxon>
        <taxon>Pterygota</taxon>
        <taxon>Neoptera</taxon>
        <taxon>Endopterygota</taxon>
        <taxon>Coleoptera</taxon>
        <taxon>Polyphaga</taxon>
        <taxon>Elateriformia</taxon>
        <taxon>Elateroidea</taxon>
        <taxon>Lampyridae</taxon>
        <taxon>Luciolinae</taxon>
        <taxon>Aquatica</taxon>
    </lineage>
</organism>
<evidence type="ECO:0000313" key="3">
    <source>
        <dbReference type="EMBL" id="KAK4873203.1"/>
    </source>
</evidence>
<name>A0AAN7P1I8_9COLE</name>
<dbReference type="InterPro" id="IPR052624">
    <property type="entry name" value="CRIM1"/>
</dbReference>
<dbReference type="InterPro" id="IPR004094">
    <property type="entry name" value="Antistasin-like"/>
</dbReference>
<keyword evidence="4" id="KW-1185">Reference proteome</keyword>
<dbReference type="SUPFAM" id="SSF57603">
    <property type="entry name" value="FnI-like domain"/>
    <property type="match status" value="2"/>
</dbReference>
<dbReference type="Proteomes" id="UP001353858">
    <property type="component" value="Unassembled WGS sequence"/>
</dbReference>
<proteinExistence type="predicted"/>
<evidence type="ECO:0000256" key="1">
    <source>
        <dbReference type="SAM" id="Phobius"/>
    </source>
</evidence>
<feature type="transmembrane region" description="Helical" evidence="1">
    <location>
        <begin position="384"/>
        <end position="404"/>
    </location>
</feature>
<feature type="domain" description="Antistasin-like" evidence="2">
    <location>
        <begin position="277"/>
        <end position="303"/>
    </location>
</feature>
<dbReference type="Pfam" id="PF02822">
    <property type="entry name" value="Antistasin"/>
    <property type="match status" value="1"/>
</dbReference>
<dbReference type="PANTHER" id="PTHR46439:SF1">
    <property type="entry name" value="CYSTEINE-RICH MOTOR NEURON 1 PROTEIN"/>
    <property type="match status" value="1"/>
</dbReference>
<accession>A0AAN7P1I8</accession>
<dbReference type="PROSITE" id="PS51252">
    <property type="entry name" value="ANTISTASIN"/>
    <property type="match status" value="1"/>
</dbReference>
<keyword evidence="1" id="KW-1133">Transmembrane helix</keyword>
<keyword evidence="1" id="KW-0472">Membrane</keyword>
<dbReference type="Gene3D" id="2.10.70.10">
    <property type="entry name" value="Complement Module, domain 1"/>
    <property type="match status" value="2"/>
</dbReference>
<sequence>YHFQEPCPPDSVEIEDVCKCDHTLCDKPPCVTTLVQLTNLTDTPGSCCPTYSCEGCEKEDEIEGMCPCLPGAILRSGRKCECTDYHHTLVNDTCECDVDKCPLPDLCDRVSVAVKEFDGCCEKVTCVQCPEDSFPTSYNDLAVEDKCVCYPCPPIKCNENQSLRILRKGKNIPGTCCDFYSCNNGCLVNGTMYADGEAWSSGGSKCKCQNGISHCSPEYGNKLFKPCLSGDKVYHHLERWVEDSCTNCTCENGNSKCIAHMCDIHVSEVKPPFSFECPSMSTCKKVCENGFKMNKQGCEMCKCRMDKVVQNKSGKLDLLLTDYNLTEDDVVNMVRDYLDAKKSKSSTTSSTSTTSTTAAPSTTICITQNKNIRGDCMYSCILEYGIPGFVVGAIFAAVLLFTFLKCSEKNRQKYKMHYNYKLVGKEALDKNLNISPIINSKNFELKSYNEKKNVI</sequence>
<feature type="non-terminal residue" evidence="3">
    <location>
        <position position="1"/>
    </location>
</feature>
<reference evidence="4" key="1">
    <citation type="submission" date="2023-01" db="EMBL/GenBank/DDBJ databases">
        <title>Key to firefly adult light organ development and bioluminescence: homeobox transcription factors regulate luciferase expression and transportation to peroxisome.</title>
        <authorList>
            <person name="Fu X."/>
        </authorList>
    </citation>
    <scope>NUCLEOTIDE SEQUENCE [LARGE SCALE GENOMIC DNA]</scope>
</reference>
<dbReference type="GO" id="GO:0005886">
    <property type="term" value="C:plasma membrane"/>
    <property type="evidence" value="ECO:0007669"/>
    <property type="project" value="TreeGrafter"/>
</dbReference>
<dbReference type="GO" id="GO:0004867">
    <property type="term" value="F:serine-type endopeptidase inhibitor activity"/>
    <property type="evidence" value="ECO:0007669"/>
    <property type="project" value="InterPro"/>
</dbReference>
<keyword evidence="1" id="KW-0812">Transmembrane</keyword>
<gene>
    <name evidence="3" type="ORF">RN001_015232</name>
</gene>
<evidence type="ECO:0000313" key="4">
    <source>
        <dbReference type="Proteomes" id="UP001353858"/>
    </source>
</evidence>